<evidence type="ECO:0000256" key="2">
    <source>
        <dbReference type="PROSITE-ProRule" id="PRU00110"/>
    </source>
</evidence>
<dbReference type="KEGG" id="aep:AMC99_02103"/>
<proteinExistence type="predicted"/>
<sequence length="87" mass="9155">MKAKMHELAARFAAQVGNYRAVLEQAMNANDLGEVQALAHKLAGIAPMFGYENVGNAALDLEDAVSAGENHSAAAQQLDFLLASIEA</sequence>
<dbReference type="STRING" id="361183.AMC99_02103"/>
<gene>
    <name evidence="4" type="ORF">AMC99_02103</name>
</gene>
<evidence type="ECO:0000313" key="5">
    <source>
        <dbReference type="Proteomes" id="UP000057938"/>
    </source>
</evidence>
<evidence type="ECO:0000313" key="4">
    <source>
        <dbReference type="EMBL" id="ALE17389.1"/>
    </source>
</evidence>
<keyword evidence="1" id="KW-0902">Two-component regulatory system</keyword>
<dbReference type="EMBL" id="CP012669">
    <property type="protein sequence ID" value="ALE17389.1"/>
    <property type="molecule type" value="Genomic_DNA"/>
</dbReference>
<dbReference type="GO" id="GO:0004672">
    <property type="term" value="F:protein kinase activity"/>
    <property type="evidence" value="ECO:0007669"/>
    <property type="project" value="UniProtKB-ARBA"/>
</dbReference>
<dbReference type="Gene3D" id="1.20.120.160">
    <property type="entry name" value="HPT domain"/>
    <property type="match status" value="1"/>
</dbReference>
<dbReference type="PROSITE" id="PS50894">
    <property type="entry name" value="HPT"/>
    <property type="match status" value="1"/>
</dbReference>
<dbReference type="OrthoDB" id="7429195at2"/>
<evidence type="ECO:0000256" key="1">
    <source>
        <dbReference type="ARBA" id="ARBA00023012"/>
    </source>
</evidence>
<accession>A0A0M4M9B0</accession>
<dbReference type="AlphaFoldDB" id="A0A0M4M9B0"/>
<keyword evidence="2" id="KW-0597">Phosphoprotein</keyword>
<dbReference type="PATRIC" id="fig|361183.4.peg.2071"/>
<feature type="domain" description="HPt" evidence="3">
    <location>
        <begin position="1"/>
        <end position="87"/>
    </location>
</feature>
<keyword evidence="5" id="KW-1185">Reference proteome</keyword>
<dbReference type="InterPro" id="IPR036641">
    <property type="entry name" value="HPT_dom_sf"/>
</dbReference>
<reference evidence="4 5" key="1">
    <citation type="submission" date="2015-09" db="EMBL/GenBank/DDBJ databases">
        <title>Complete genome sequence of a benzo[a]pyrene-degrading bacterium Altererythrobacter epoxidivorans CGMCC 1.7731T.</title>
        <authorList>
            <person name="Li Z."/>
            <person name="Cheng H."/>
            <person name="Huo Y."/>
            <person name="Xu X."/>
        </authorList>
    </citation>
    <scope>NUCLEOTIDE SEQUENCE [LARGE SCALE GENOMIC DNA]</scope>
    <source>
        <strain evidence="4 5">CGMCC 1.7731</strain>
    </source>
</reference>
<dbReference type="Proteomes" id="UP000057938">
    <property type="component" value="Chromosome"/>
</dbReference>
<dbReference type="InterPro" id="IPR008207">
    <property type="entry name" value="Sig_transdc_His_kin_Hpt_dom"/>
</dbReference>
<evidence type="ECO:0000259" key="3">
    <source>
        <dbReference type="PROSITE" id="PS50894"/>
    </source>
</evidence>
<protein>
    <recommendedName>
        <fullName evidence="3">HPt domain-containing protein</fullName>
    </recommendedName>
</protein>
<dbReference type="SUPFAM" id="SSF47226">
    <property type="entry name" value="Histidine-containing phosphotransfer domain, HPT domain"/>
    <property type="match status" value="1"/>
</dbReference>
<dbReference type="Pfam" id="PF01627">
    <property type="entry name" value="Hpt"/>
    <property type="match status" value="1"/>
</dbReference>
<organism evidence="4 5">
    <name type="scientific">Altererythrobacter epoxidivorans</name>
    <dbReference type="NCBI Taxonomy" id="361183"/>
    <lineage>
        <taxon>Bacteria</taxon>
        <taxon>Pseudomonadati</taxon>
        <taxon>Pseudomonadota</taxon>
        <taxon>Alphaproteobacteria</taxon>
        <taxon>Sphingomonadales</taxon>
        <taxon>Erythrobacteraceae</taxon>
        <taxon>Altererythrobacter</taxon>
    </lineage>
</organism>
<name>A0A0M4M9B0_9SPHN</name>
<dbReference type="GO" id="GO:0000160">
    <property type="term" value="P:phosphorelay signal transduction system"/>
    <property type="evidence" value="ECO:0007669"/>
    <property type="project" value="UniProtKB-KW"/>
</dbReference>
<feature type="modified residue" description="Phosphohistidine" evidence="2">
    <location>
        <position position="40"/>
    </location>
</feature>